<dbReference type="PANTHER" id="PTHR43798">
    <property type="entry name" value="MONOACYLGLYCEROL LIPASE"/>
    <property type="match status" value="1"/>
</dbReference>
<dbReference type="Gene3D" id="3.40.50.1820">
    <property type="entry name" value="alpha/beta hydrolase"/>
    <property type="match status" value="1"/>
</dbReference>
<accession>A0A372EGQ1</accession>
<feature type="region of interest" description="Disordered" evidence="1">
    <location>
        <begin position="1"/>
        <end position="24"/>
    </location>
</feature>
<dbReference type="Pfam" id="PF00561">
    <property type="entry name" value="Abhydrolase_1"/>
    <property type="match status" value="1"/>
</dbReference>
<sequence>MLSRSTLAPTMDAPAASADPTRPTRFLDTEGGRLAYDDTGGAGPVVVCVPGMGDLRGEYRALRPALVAAGCRVLTLDVRGFGESSADWSELSARAVGRDVVRLIEHLQVDAAIVLGNSFAAGAALWAARQAPQRVDGVVLLGPIVRDAPPNPLMRAVLRIGFAGPWRVAFWMAYWNSLFPLRRPPDHAEAQAALRRNLREPGRMAALRAMVDLSKADTEAMLPSSRVPALVVMGTRDPDFADATAEARWLAQGIGAELMLVEGAGHYPHLECAAQVAPRVLDFVRARLAARAR</sequence>
<dbReference type="AlphaFoldDB" id="A0A372EGQ1"/>
<keyword evidence="4" id="KW-1185">Reference proteome</keyword>
<reference evidence="3 4" key="1">
    <citation type="submission" date="2018-08" db="EMBL/GenBank/DDBJ databases">
        <title>Hydrogenophaga sp. LA-38 isolated from sludge.</title>
        <authorList>
            <person name="Im W.-T."/>
        </authorList>
    </citation>
    <scope>NUCLEOTIDE SEQUENCE [LARGE SCALE GENOMIC DNA]</scope>
    <source>
        <strain evidence="3 4">LA-38</strain>
    </source>
</reference>
<evidence type="ECO:0000259" key="2">
    <source>
        <dbReference type="Pfam" id="PF00561"/>
    </source>
</evidence>
<dbReference type="InterPro" id="IPR000639">
    <property type="entry name" value="Epox_hydrolase-like"/>
</dbReference>
<dbReference type="InterPro" id="IPR029058">
    <property type="entry name" value="AB_hydrolase_fold"/>
</dbReference>
<dbReference type="PRINTS" id="PR00111">
    <property type="entry name" value="ABHYDROLASE"/>
</dbReference>
<dbReference type="InterPro" id="IPR000073">
    <property type="entry name" value="AB_hydrolase_1"/>
</dbReference>
<evidence type="ECO:0000256" key="1">
    <source>
        <dbReference type="SAM" id="MobiDB-lite"/>
    </source>
</evidence>
<evidence type="ECO:0000313" key="3">
    <source>
        <dbReference type="EMBL" id="RFP77588.1"/>
    </source>
</evidence>
<dbReference type="Proteomes" id="UP000261931">
    <property type="component" value="Unassembled WGS sequence"/>
</dbReference>
<dbReference type="RefSeq" id="WP_116959994.1">
    <property type="nucleotide sequence ID" value="NZ_QVLS01000010.1"/>
</dbReference>
<comment type="caution">
    <text evidence="3">The sequence shown here is derived from an EMBL/GenBank/DDBJ whole genome shotgun (WGS) entry which is preliminary data.</text>
</comment>
<dbReference type="GO" id="GO:0016787">
    <property type="term" value="F:hydrolase activity"/>
    <property type="evidence" value="ECO:0007669"/>
    <property type="project" value="UniProtKB-KW"/>
</dbReference>
<name>A0A372EGQ1_9BURK</name>
<keyword evidence="3" id="KW-0378">Hydrolase</keyword>
<protein>
    <submittedName>
        <fullName evidence="3">Alpha/beta hydrolase</fullName>
    </submittedName>
</protein>
<dbReference type="InterPro" id="IPR050266">
    <property type="entry name" value="AB_hydrolase_sf"/>
</dbReference>
<proteinExistence type="predicted"/>
<organism evidence="3 4">
    <name type="scientific">Hydrogenophaga borbori</name>
    <dbReference type="NCBI Taxonomy" id="2294117"/>
    <lineage>
        <taxon>Bacteria</taxon>
        <taxon>Pseudomonadati</taxon>
        <taxon>Pseudomonadota</taxon>
        <taxon>Betaproteobacteria</taxon>
        <taxon>Burkholderiales</taxon>
        <taxon>Comamonadaceae</taxon>
        <taxon>Hydrogenophaga</taxon>
    </lineage>
</organism>
<gene>
    <name evidence="3" type="ORF">DY262_15375</name>
</gene>
<dbReference type="PRINTS" id="PR00412">
    <property type="entry name" value="EPOXHYDRLASE"/>
</dbReference>
<dbReference type="PANTHER" id="PTHR43798:SF33">
    <property type="entry name" value="HYDROLASE, PUTATIVE (AFU_ORTHOLOGUE AFUA_2G14860)-RELATED"/>
    <property type="match status" value="1"/>
</dbReference>
<dbReference type="SUPFAM" id="SSF53474">
    <property type="entry name" value="alpha/beta-Hydrolases"/>
    <property type="match status" value="1"/>
</dbReference>
<dbReference type="GO" id="GO:0016020">
    <property type="term" value="C:membrane"/>
    <property type="evidence" value="ECO:0007669"/>
    <property type="project" value="TreeGrafter"/>
</dbReference>
<dbReference type="EMBL" id="QVLS01000010">
    <property type="protein sequence ID" value="RFP77588.1"/>
    <property type="molecule type" value="Genomic_DNA"/>
</dbReference>
<feature type="domain" description="AB hydrolase-1" evidence="2">
    <location>
        <begin position="44"/>
        <end position="271"/>
    </location>
</feature>
<evidence type="ECO:0000313" key="4">
    <source>
        <dbReference type="Proteomes" id="UP000261931"/>
    </source>
</evidence>